<evidence type="ECO:0000313" key="1">
    <source>
        <dbReference type="EMBL" id="KAJ8045353.1"/>
    </source>
</evidence>
<protein>
    <submittedName>
        <fullName evidence="1">Uncharacterized protein</fullName>
    </submittedName>
</protein>
<gene>
    <name evidence="1" type="ORF">HOLleu_08349</name>
</gene>
<sequence length="321" mass="36539">MMDDKEPALLSPELMLMSNVVSEVLWVVRHQQKDTAHCFDPNVKIWLSKSKQENSRSSYTLKEYFSYGIAQNMTIENFLKGPIEQLKKLLNKTQGRSECILRIGSQQYNLIMRADIITINLVQQVTSSVSEVHGSYFEFHLKILISKSFEREHKAMEKKVEQNLQRYKMTNPEIVISFQSALASCERLITFPFDASNRIIKLGGLVISVEPRIYVSEAHVQSSRVTHVHIGQPIKLSNTTCDPSLLPVSYCQVGCVTISCGLPGGGAGREQVDKNSNIIKISFSHFRFLLVLGFVTECQKVTWVYYFKTLAKFFSSIDILR</sequence>
<dbReference type="EMBL" id="JAIZAY010000003">
    <property type="protein sequence ID" value="KAJ8045353.1"/>
    <property type="molecule type" value="Genomic_DNA"/>
</dbReference>
<comment type="caution">
    <text evidence="1">The sequence shown here is derived from an EMBL/GenBank/DDBJ whole genome shotgun (WGS) entry which is preliminary data.</text>
</comment>
<proteinExistence type="predicted"/>
<accession>A0A9Q1CIJ3</accession>
<dbReference type="AlphaFoldDB" id="A0A9Q1CIJ3"/>
<evidence type="ECO:0000313" key="2">
    <source>
        <dbReference type="Proteomes" id="UP001152320"/>
    </source>
</evidence>
<reference evidence="1" key="1">
    <citation type="submission" date="2021-10" db="EMBL/GenBank/DDBJ databases">
        <title>Tropical sea cucumber genome reveals ecological adaptation and Cuvierian tubules defense mechanism.</title>
        <authorList>
            <person name="Chen T."/>
        </authorList>
    </citation>
    <scope>NUCLEOTIDE SEQUENCE</scope>
    <source>
        <strain evidence="1">Nanhai2018</strain>
        <tissue evidence="1">Muscle</tissue>
    </source>
</reference>
<name>A0A9Q1CIJ3_HOLLE</name>
<organism evidence="1 2">
    <name type="scientific">Holothuria leucospilota</name>
    <name type="common">Black long sea cucumber</name>
    <name type="synonym">Mertensiothuria leucospilota</name>
    <dbReference type="NCBI Taxonomy" id="206669"/>
    <lineage>
        <taxon>Eukaryota</taxon>
        <taxon>Metazoa</taxon>
        <taxon>Echinodermata</taxon>
        <taxon>Eleutherozoa</taxon>
        <taxon>Echinozoa</taxon>
        <taxon>Holothuroidea</taxon>
        <taxon>Aspidochirotacea</taxon>
        <taxon>Aspidochirotida</taxon>
        <taxon>Holothuriidae</taxon>
        <taxon>Holothuria</taxon>
    </lineage>
</organism>
<keyword evidence="2" id="KW-1185">Reference proteome</keyword>
<dbReference type="Proteomes" id="UP001152320">
    <property type="component" value="Chromosome 3"/>
</dbReference>